<name>A0A9D1JU29_9FIRM</name>
<dbReference type="GO" id="GO:0042910">
    <property type="term" value="F:xenobiotic transmembrane transporter activity"/>
    <property type="evidence" value="ECO:0007669"/>
    <property type="project" value="InterPro"/>
</dbReference>
<feature type="transmembrane region" description="Helical" evidence="7">
    <location>
        <begin position="365"/>
        <end position="388"/>
    </location>
</feature>
<accession>A0A9D1JU29</accession>
<evidence type="ECO:0000313" key="9">
    <source>
        <dbReference type="Proteomes" id="UP000886741"/>
    </source>
</evidence>
<feature type="transmembrane region" description="Helical" evidence="7">
    <location>
        <begin position="48"/>
        <end position="70"/>
    </location>
</feature>
<reference evidence="8" key="2">
    <citation type="journal article" date="2021" name="PeerJ">
        <title>Extensive microbial diversity within the chicken gut microbiome revealed by metagenomics and culture.</title>
        <authorList>
            <person name="Gilroy R."/>
            <person name="Ravi A."/>
            <person name="Getino M."/>
            <person name="Pursley I."/>
            <person name="Horton D.L."/>
            <person name="Alikhan N.F."/>
            <person name="Baker D."/>
            <person name="Gharbi K."/>
            <person name="Hall N."/>
            <person name="Watson M."/>
            <person name="Adriaenssens E.M."/>
            <person name="Foster-Nyarko E."/>
            <person name="Jarju S."/>
            <person name="Secka A."/>
            <person name="Antonio M."/>
            <person name="Oren A."/>
            <person name="Chaudhuri R.R."/>
            <person name="La Ragione R."/>
            <person name="Hildebrand F."/>
            <person name="Pallen M.J."/>
        </authorList>
    </citation>
    <scope>NUCLEOTIDE SEQUENCE</scope>
    <source>
        <strain evidence="8">ChiBcec16-1751</strain>
    </source>
</reference>
<dbReference type="NCBIfam" id="TIGR00797">
    <property type="entry name" value="matE"/>
    <property type="match status" value="1"/>
</dbReference>
<evidence type="ECO:0000313" key="8">
    <source>
        <dbReference type="EMBL" id="HIS65811.1"/>
    </source>
</evidence>
<dbReference type="EMBL" id="DVJJ01000164">
    <property type="protein sequence ID" value="HIS65811.1"/>
    <property type="molecule type" value="Genomic_DNA"/>
</dbReference>
<dbReference type="InterPro" id="IPR048279">
    <property type="entry name" value="MdtK-like"/>
</dbReference>
<feature type="transmembrane region" description="Helical" evidence="7">
    <location>
        <begin position="166"/>
        <end position="185"/>
    </location>
</feature>
<dbReference type="GO" id="GO:0015297">
    <property type="term" value="F:antiporter activity"/>
    <property type="evidence" value="ECO:0007669"/>
    <property type="project" value="InterPro"/>
</dbReference>
<feature type="transmembrane region" description="Helical" evidence="7">
    <location>
        <begin position="284"/>
        <end position="304"/>
    </location>
</feature>
<keyword evidence="2" id="KW-0813">Transport</keyword>
<keyword evidence="3" id="KW-1003">Cell membrane</keyword>
<protein>
    <submittedName>
        <fullName evidence="8">MATE family efflux transporter</fullName>
    </submittedName>
</protein>
<feature type="transmembrane region" description="Helical" evidence="7">
    <location>
        <begin position="197"/>
        <end position="219"/>
    </location>
</feature>
<dbReference type="InterPro" id="IPR047135">
    <property type="entry name" value="YsiQ"/>
</dbReference>
<evidence type="ECO:0000256" key="4">
    <source>
        <dbReference type="ARBA" id="ARBA00022692"/>
    </source>
</evidence>
<sequence length="461" mass="50128">MFSYLNRGGAFYRNVAKLALPIVLQNLCTTMLGLVDTFMVGALGEAPLAAVLVANIPVFIIQLIIFGLQSGSSVLISQFWGKGDTDSINRVIGLGAYVAGAISLLFASVMFFFPVQLMGLLADNAELVPLAAQYARIVGFSYIFNSLTGVYVGAHRAMENPKLGTFVFACSMVANTFLNWVFIFGNLGAPAMGVQGAAFATLLSRILEFIITISYALTNRRFRMKPALMIRPGKILIQKFIRYSGPVVLNETLWGIGASMYKVVMGHMEGSTEILAARALAGNVEDLCTVIVFAISGTTAIIIGREIGAGRRDSVYEIGATLDTLAFFCGLIIGLPMVACAWLVFPDLLYPFFHLSPTAGRITTMMLTFIGSLLAVRSFETVNIVGVLRGGGDVRTATAIDLMPMWFVSLPLAALFGLVLEWGIFWVYVGMVSEYFIKFTVGLIRLRSGRWIRDVTRLSEP</sequence>
<dbReference type="Proteomes" id="UP000886741">
    <property type="component" value="Unassembled WGS sequence"/>
</dbReference>
<evidence type="ECO:0000256" key="7">
    <source>
        <dbReference type="SAM" id="Phobius"/>
    </source>
</evidence>
<feature type="transmembrane region" description="Helical" evidence="7">
    <location>
        <begin position="91"/>
        <end position="113"/>
    </location>
</feature>
<dbReference type="Pfam" id="PF01554">
    <property type="entry name" value="MatE"/>
    <property type="match status" value="2"/>
</dbReference>
<feature type="transmembrane region" description="Helical" evidence="7">
    <location>
        <begin position="20"/>
        <end position="42"/>
    </location>
</feature>
<keyword evidence="4 7" id="KW-0812">Transmembrane</keyword>
<gene>
    <name evidence="8" type="ORF">IAA83_10670</name>
</gene>
<dbReference type="GO" id="GO:0005886">
    <property type="term" value="C:plasma membrane"/>
    <property type="evidence" value="ECO:0007669"/>
    <property type="project" value="UniProtKB-SubCell"/>
</dbReference>
<comment type="subcellular location">
    <subcellularLocation>
        <location evidence="1">Cell membrane</location>
        <topology evidence="1">Multi-pass membrane protein</topology>
    </subcellularLocation>
</comment>
<keyword evidence="5 7" id="KW-1133">Transmembrane helix</keyword>
<dbReference type="PANTHER" id="PTHR42925:SF2">
    <property type="entry name" value="NA+ DRIVEN MULTIDRUG EFFLUX PUMP"/>
    <property type="match status" value="1"/>
</dbReference>
<dbReference type="InterPro" id="IPR002528">
    <property type="entry name" value="MATE_fam"/>
</dbReference>
<evidence type="ECO:0000256" key="2">
    <source>
        <dbReference type="ARBA" id="ARBA00022448"/>
    </source>
</evidence>
<keyword evidence="6 7" id="KW-0472">Membrane</keyword>
<evidence type="ECO:0000256" key="5">
    <source>
        <dbReference type="ARBA" id="ARBA00022989"/>
    </source>
</evidence>
<evidence type="ECO:0000256" key="1">
    <source>
        <dbReference type="ARBA" id="ARBA00004651"/>
    </source>
</evidence>
<feature type="transmembrane region" description="Helical" evidence="7">
    <location>
        <begin position="133"/>
        <end position="154"/>
    </location>
</feature>
<dbReference type="PANTHER" id="PTHR42925">
    <property type="entry name" value="MULTIDRUG AND TOXIN EFFLUX PROTEIN MATE FAMILY"/>
    <property type="match status" value="1"/>
</dbReference>
<reference evidence="8" key="1">
    <citation type="submission" date="2020-10" db="EMBL/GenBank/DDBJ databases">
        <authorList>
            <person name="Gilroy R."/>
        </authorList>
    </citation>
    <scope>NUCLEOTIDE SEQUENCE</scope>
    <source>
        <strain evidence="8">ChiBcec16-1751</strain>
    </source>
</reference>
<dbReference type="PIRSF" id="PIRSF006603">
    <property type="entry name" value="DinF"/>
    <property type="match status" value="1"/>
</dbReference>
<feature type="transmembrane region" description="Helical" evidence="7">
    <location>
        <begin position="325"/>
        <end position="345"/>
    </location>
</feature>
<evidence type="ECO:0000256" key="3">
    <source>
        <dbReference type="ARBA" id="ARBA00022475"/>
    </source>
</evidence>
<dbReference type="AlphaFoldDB" id="A0A9D1JU29"/>
<evidence type="ECO:0000256" key="6">
    <source>
        <dbReference type="ARBA" id="ARBA00023136"/>
    </source>
</evidence>
<organism evidence="8 9">
    <name type="scientific">Candidatus Avoscillospira avistercoris</name>
    <dbReference type="NCBI Taxonomy" id="2840707"/>
    <lineage>
        <taxon>Bacteria</taxon>
        <taxon>Bacillati</taxon>
        <taxon>Bacillota</taxon>
        <taxon>Clostridia</taxon>
        <taxon>Eubacteriales</taxon>
        <taxon>Oscillospiraceae</taxon>
        <taxon>Oscillospiraceae incertae sedis</taxon>
        <taxon>Candidatus Avoscillospira</taxon>
    </lineage>
</organism>
<proteinExistence type="predicted"/>
<feature type="transmembrane region" description="Helical" evidence="7">
    <location>
        <begin position="400"/>
        <end position="419"/>
    </location>
</feature>
<comment type="caution">
    <text evidence="8">The sequence shown here is derived from an EMBL/GenBank/DDBJ whole genome shotgun (WGS) entry which is preliminary data.</text>
</comment>
<dbReference type="CDD" id="cd13134">
    <property type="entry name" value="MATE_like_8"/>
    <property type="match status" value="1"/>
</dbReference>